<sequence>MHSASDSFSLPFRCLFFVLVFCRN</sequence>
<accession>A0A0E9UR50</accession>
<reference evidence="1" key="1">
    <citation type="submission" date="2014-11" db="EMBL/GenBank/DDBJ databases">
        <authorList>
            <person name="Amaro Gonzalez C."/>
        </authorList>
    </citation>
    <scope>NUCLEOTIDE SEQUENCE</scope>
</reference>
<reference evidence="1" key="2">
    <citation type="journal article" date="2015" name="Fish Shellfish Immunol.">
        <title>Early steps in the European eel (Anguilla anguilla)-Vibrio vulnificus interaction in the gills: Role of the RtxA13 toxin.</title>
        <authorList>
            <person name="Callol A."/>
            <person name="Pajuelo D."/>
            <person name="Ebbesson L."/>
            <person name="Teles M."/>
            <person name="MacKenzie S."/>
            <person name="Amaro C."/>
        </authorList>
    </citation>
    <scope>NUCLEOTIDE SEQUENCE</scope>
</reference>
<dbReference type="AlphaFoldDB" id="A0A0E9UR50"/>
<proteinExistence type="predicted"/>
<evidence type="ECO:0000313" key="1">
    <source>
        <dbReference type="EMBL" id="JAH68334.1"/>
    </source>
</evidence>
<organism evidence="1">
    <name type="scientific">Anguilla anguilla</name>
    <name type="common">European freshwater eel</name>
    <name type="synonym">Muraena anguilla</name>
    <dbReference type="NCBI Taxonomy" id="7936"/>
    <lineage>
        <taxon>Eukaryota</taxon>
        <taxon>Metazoa</taxon>
        <taxon>Chordata</taxon>
        <taxon>Craniata</taxon>
        <taxon>Vertebrata</taxon>
        <taxon>Euteleostomi</taxon>
        <taxon>Actinopterygii</taxon>
        <taxon>Neopterygii</taxon>
        <taxon>Teleostei</taxon>
        <taxon>Anguilliformes</taxon>
        <taxon>Anguillidae</taxon>
        <taxon>Anguilla</taxon>
    </lineage>
</organism>
<name>A0A0E9UR50_ANGAN</name>
<protein>
    <submittedName>
        <fullName evidence="1">Uncharacterized protein</fullName>
    </submittedName>
</protein>
<dbReference type="EMBL" id="GBXM01040243">
    <property type="protein sequence ID" value="JAH68334.1"/>
    <property type="molecule type" value="Transcribed_RNA"/>
</dbReference>